<dbReference type="AlphaFoldDB" id="A0A7C8UXJ2"/>
<name>A0A7C8UXJ2_ORBOL</name>
<dbReference type="InterPro" id="IPR052820">
    <property type="entry name" value="PhiA_domain"/>
</dbReference>
<dbReference type="PANTHER" id="PTHR42047:SF1">
    <property type="entry name" value="PROTEIN, PUTATIVE (AFU_ORTHOLOGUE AFUA_6G03560)-RELATED"/>
    <property type="match status" value="1"/>
</dbReference>
<dbReference type="Proteomes" id="UP000483672">
    <property type="component" value="Unassembled WGS sequence"/>
</dbReference>
<dbReference type="EMBL" id="WIPF01000005">
    <property type="protein sequence ID" value="KAF3231050.1"/>
    <property type="molecule type" value="Genomic_DNA"/>
</dbReference>
<accession>A0A7C8UXJ2</accession>
<reference evidence="1 2" key="1">
    <citation type="submission" date="2019-06" db="EMBL/GenBank/DDBJ databases">
        <authorList>
            <person name="Palmer J.M."/>
        </authorList>
    </citation>
    <scope>NUCLEOTIDE SEQUENCE [LARGE SCALE GENOMIC DNA]</scope>
    <source>
        <strain evidence="1 2">TWF191</strain>
    </source>
</reference>
<evidence type="ECO:0008006" key="3">
    <source>
        <dbReference type="Google" id="ProtNLM"/>
    </source>
</evidence>
<proteinExistence type="predicted"/>
<organism evidence="1 2">
    <name type="scientific">Orbilia oligospora</name>
    <name type="common">Nematode-trapping fungus</name>
    <name type="synonym">Arthrobotrys oligospora</name>
    <dbReference type="NCBI Taxonomy" id="2813651"/>
    <lineage>
        <taxon>Eukaryota</taxon>
        <taxon>Fungi</taxon>
        <taxon>Dikarya</taxon>
        <taxon>Ascomycota</taxon>
        <taxon>Pezizomycotina</taxon>
        <taxon>Orbiliomycetes</taxon>
        <taxon>Orbiliales</taxon>
        <taxon>Orbiliaceae</taxon>
        <taxon>Orbilia</taxon>
    </lineage>
</organism>
<comment type="caution">
    <text evidence="1">The sequence shown here is derived from an EMBL/GenBank/DDBJ whole genome shotgun (WGS) entry which is preliminary data.</text>
</comment>
<sequence>MLDPCLISIIPSFSLYNIRIYFLIKTYLSIKMKFTLATLLATAVAAAPAPSNLSFTMMSLRSASPVHFGSVNASGQKFYIGLEKPSSYCPTPPVPASSCPSGKYTSVTFGSGYSSLNVAVPGGQRIYIAPDGSLSYTQAHSAYIPPGSTQDGFILGPKNKDNGLRPITHKKGGFVACPAKKNVGPWKVYVGQPASKDVPSGCASDCLGFSNQAVEFTSEQFGAWQY</sequence>
<evidence type="ECO:0000313" key="1">
    <source>
        <dbReference type="EMBL" id="KAF3231050.1"/>
    </source>
</evidence>
<dbReference type="PANTHER" id="PTHR42047">
    <property type="entry name" value="PROTEIN, PUTATIVE (AFU_ORTHOLOGUE AFUA_6G03560)-RELATED"/>
    <property type="match status" value="1"/>
</dbReference>
<protein>
    <recommendedName>
        <fullName evidence="3">Cell wall protein PhiA</fullName>
    </recommendedName>
</protein>
<evidence type="ECO:0000313" key="2">
    <source>
        <dbReference type="Proteomes" id="UP000483672"/>
    </source>
</evidence>
<gene>
    <name evidence="1" type="ORF">TWF191_007772</name>
</gene>